<dbReference type="InterPro" id="IPR017853">
    <property type="entry name" value="GH"/>
</dbReference>
<keyword evidence="8 12" id="KW-0378">Hydrolase</keyword>
<keyword evidence="9 12" id="KW-1015">Disulfide bond</keyword>
<comment type="similarity">
    <text evidence="4 12">Belongs to the glycosyl hydrolase 27 family.</text>
</comment>
<sequence length="497" mass="54546">MFSYQIPVFGIAVARLVAGQQSNAPVIPGASSYNGLALTPQMGWDNWNAFGCNVNESILLDTAQAMVDYGLRDLGYKYVVLDDCWSSGRNETGHLVPDSNKFPNGMAHVADRIHALGMYFGMYSSAGIFTCGRYPGSLGYEQKDADTFASWGVDYLKYDNCFNQGQSGTPQISFNRYNTMSQALNKTGRPIFYSMCNWGQDMPYDWAYTIANSYRMSGDIYDSFNRPDSRCLCGEDIPCNFPGFHCSVMAILNKMAPITSRSMSGGFADMDMLEVGNGGQNDNEYVTHFSMWALMSSPLLIGTNVMSLSPANLAIYSNPAVIALNQDPSASSGIRKWRYYVNDTDEYGQGEIALWTRVLKNGDTVIALINGGNSSRTMNATARDIFLDQATAGTYVPAPELSESWDVYDLWANRMSDEEASTLLKGNASIVANSTTRYNATATSYADGLSQNNPALFGSRVGTLAPGGTWTAEIPRHSVGLYRLRRAGTSLRKRDEL</sequence>
<dbReference type="PROSITE" id="PS00512">
    <property type="entry name" value="ALPHA_GALACTOSIDASE"/>
    <property type="match status" value="1"/>
</dbReference>
<dbReference type="GeneID" id="27312547"/>
<gene>
    <name evidence="14" type="ORF">PV09_04574</name>
</gene>
<dbReference type="Gene3D" id="2.60.40.1180">
    <property type="entry name" value="Golgi alpha-mannosidase II"/>
    <property type="match status" value="1"/>
</dbReference>
<dbReference type="InterPro" id="IPR006215">
    <property type="entry name" value="Glyco_hydro_melibiase"/>
</dbReference>
<evidence type="ECO:0000256" key="8">
    <source>
        <dbReference type="ARBA" id="ARBA00022801"/>
    </source>
</evidence>
<evidence type="ECO:0000313" key="15">
    <source>
        <dbReference type="Proteomes" id="UP000053259"/>
    </source>
</evidence>
<dbReference type="PRINTS" id="PR00748">
    <property type="entry name" value="MELIBIASE"/>
</dbReference>
<dbReference type="AlphaFoldDB" id="A0A0D1YUB0"/>
<proteinExistence type="inferred from homology"/>
<comment type="catalytic activity">
    <reaction evidence="1 12">
        <text>Hydrolysis of terminal, non-reducing alpha-D-galactose residues in alpha-D-galactosides, including galactose oligosaccharides, galactomannans and galactolipids.</text>
        <dbReference type="EC" id="3.2.1.22"/>
    </reaction>
</comment>
<dbReference type="SUPFAM" id="SSF51011">
    <property type="entry name" value="Glycosyl hydrolase domain"/>
    <property type="match status" value="1"/>
</dbReference>
<evidence type="ECO:0000259" key="13">
    <source>
        <dbReference type="Pfam" id="PF17801"/>
    </source>
</evidence>
<comment type="function">
    <text evidence="2">Hydrolyzes a variety of simple alpha-D-galactoside as well as more complex molecules such as oligosaccharides and polysaccharides.</text>
</comment>
<keyword evidence="7" id="KW-0732">Signal</keyword>
<dbReference type="SUPFAM" id="SSF51445">
    <property type="entry name" value="(Trans)glycosidases"/>
    <property type="match status" value="1"/>
</dbReference>
<feature type="domain" description="Alpha galactosidase C-terminal" evidence="13">
    <location>
        <begin position="349"/>
        <end position="423"/>
    </location>
</feature>
<dbReference type="GO" id="GO:0005576">
    <property type="term" value="C:extracellular region"/>
    <property type="evidence" value="ECO:0007669"/>
    <property type="project" value="UniProtKB-SubCell"/>
</dbReference>
<dbReference type="HOGENOM" id="CLU_013093_1_0_1"/>
<dbReference type="InterPro" id="IPR013785">
    <property type="entry name" value="Aldolase_TIM"/>
</dbReference>
<dbReference type="InterPro" id="IPR013780">
    <property type="entry name" value="Glyco_hydro_b"/>
</dbReference>
<dbReference type="Proteomes" id="UP000053259">
    <property type="component" value="Unassembled WGS sequence"/>
</dbReference>
<organism evidence="14 15">
    <name type="scientific">Verruconis gallopava</name>
    <dbReference type="NCBI Taxonomy" id="253628"/>
    <lineage>
        <taxon>Eukaryota</taxon>
        <taxon>Fungi</taxon>
        <taxon>Dikarya</taxon>
        <taxon>Ascomycota</taxon>
        <taxon>Pezizomycotina</taxon>
        <taxon>Dothideomycetes</taxon>
        <taxon>Pleosporomycetidae</taxon>
        <taxon>Venturiales</taxon>
        <taxon>Sympoventuriaceae</taxon>
        <taxon>Verruconis</taxon>
    </lineage>
</organism>
<evidence type="ECO:0000256" key="7">
    <source>
        <dbReference type="ARBA" id="ARBA00022729"/>
    </source>
</evidence>
<comment type="subcellular location">
    <subcellularLocation>
        <location evidence="3">Secreted</location>
    </subcellularLocation>
</comment>
<dbReference type="EMBL" id="KN847541">
    <property type="protein sequence ID" value="KIW04272.1"/>
    <property type="molecule type" value="Genomic_DNA"/>
</dbReference>
<evidence type="ECO:0000256" key="1">
    <source>
        <dbReference type="ARBA" id="ARBA00001255"/>
    </source>
</evidence>
<reference evidence="14 15" key="1">
    <citation type="submission" date="2015-01" db="EMBL/GenBank/DDBJ databases">
        <title>The Genome Sequence of Ochroconis gallopava CBS43764.</title>
        <authorList>
            <consortium name="The Broad Institute Genomics Platform"/>
            <person name="Cuomo C."/>
            <person name="de Hoog S."/>
            <person name="Gorbushina A."/>
            <person name="Stielow B."/>
            <person name="Teixiera M."/>
            <person name="Abouelleil A."/>
            <person name="Chapman S.B."/>
            <person name="Priest M."/>
            <person name="Young S.K."/>
            <person name="Wortman J."/>
            <person name="Nusbaum C."/>
            <person name="Birren B."/>
        </authorList>
    </citation>
    <scope>NUCLEOTIDE SEQUENCE [LARGE SCALE GENOMIC DNA]</scope>
    <source>
        <strain evidence="14 15">CBS 43764</strain>
    </source>
</reference>
<keyword evidence="6" id="KW-0964">Secreted</keyword>
<dbReference type="Gene3D" id="3.20.20.70">
    <property type="entry name" value="Aldolase class I"/>
    <property type="match status" value="1"/>
</dbReference>
<evidence type="ECO:0000256" key="12">
    <source>
        <dbReference type="RuleBase" id="RU361168"/>
    </source>
</evidence>
<evidence type="ECO:0000256" key="5">
    <source>
        <dbReference type="ARBA" id="ARBA00012755"/>
    </source>
</evidence>
<evidence type="ECO:0000256" key="10">
    <source>
        <dbReference type="ARBA" id="ARBA00023180"/>
    </source>
</evidence>
<dbReference type="PANTHER" id="PTHR11452:SF75">
    <property type="entry name" value="ALPHA-GALACTOSIDASE MEL1"/>
    <property type="match status" value="1"/>
</dbReference>
<protein>
    <recommendedName>
        <fullName evidence="5 12">Alpha-galactosidase</fullName>
        <ecNumber evidence="5 12">3.2.1.22</ecNumber>
    </recommendedName>
    <alternativeName>
        <fullName evidence="12">Melibiase</fullName>
    </alternativeName>
</protein>
<dbReference type="OrthoDB" id="5795902at2759"/>
<dbReference type="RefSeq" id="XP_016214141.1">
    <property type="nucleotide sequence ID" value="XM_016357939.1"/>
</dbReference>
<keyword evidence="11 12" id="KW-0326">Glycosidase</keyword>
<dbReference type="STRING" id="253628.A0A0D1YUB0"/>
<dbReference type="VEuPathDB" id="FungiDB:PV09_04574"/>
<evidence type="ECO:0000313" key="14">
    <source>
        <dbReference type="EMBL" id="KIW04272.1"/>
    </source>
</evidence>
<accession>A0A0D1YUB0</accession>
<dbReference type="InterPro" id="IPR002241">
    <property type="entry name" value="Glyco_hydro_27"/>
</dbReference>
<evidence type="ECO:0000256" key="4">
    <source>
        <dbReference type="ARBA" id="ARBA00009743"/>
    </source>
</evidence>
<evidence type="ECO:0000256" key="2">
    <source>
        <dbReference type="ARBA" id="ARBA00003969"/>
    </source>
</evidence>
<dbReference type="InterPro" id="IPR000111">
    <property type="entry name" value="Glyco_hydro_27/36_CS"/>
</dbReference>
<keyword evidence="10" id="KW-0325">Glycoprotein</keyword>
<evidence type="ECO:0000256" key="6">
    <source>
        <dbReference type="ARBA" id="ARBA00022525"/>
    </source>
</evidence>
<dbReference type="GO" id="GO:0004557">
    <property type="term" value="F:alpha-galactosidase activity"/>
    <property type="evidence" value="ECO:0007669"/>
    <property type="project" value="UniProtKB-EC"/>
</dbReference>
<dbReference type="PRINTS" id="PR00740">
    <property type="entry name" value="GLHYDRLASE27"/>
</dbReference>
<dbReference type="InterPro" id="IPR041233">
    <property type="entry name" value="Melibiase_C"/>
</dbReference>
<dbReference type="Pfam" id="PF16499">
    <property type="entry name" value="Melibiase_2"/>
    <property type="match status" value="1"/>
</dbReference>
<dbReference type="InParanoid" id="A0A0D1YUB0"/>
<dbReference type="GO" id="GO:0005995">
    <property type="term" value="P:melibiose catabolic process"/>
    <property type="evidence" value="ECO:0007669"/>
    <property type="project" value="UniProtKB-ARBA"/>
</dbReference>
<keyword evidence="15" id="KW-1185">Reference proteome</keyword>
<evidence type="ECO:0000256" key="3">
    <source>
        <dbReference type="ARBA" id="ARBA00004613"/>
    </source>
</evidence>
<evidence type="ECO:0000256" key="11">
    <source>
        <dbReference type="ARBA" id="ARBA00023295"/>
    </source>
</evidence>
<dbReference type="CDD" id="cd14792">
    <property type="entry name" value="GH27"/>
    <property type="match status" value="1"/>
</dbReference>
<dbReference type="Pfam" id="PF17801">
    <property type="entry name" value="Melibiase_C"/>
    <property type="match status" value="1"/>
</dbReference>
<dbReference type="FunFam" id="3.20.20.70:FF:000202">
    <property type="entry name" value="Alpha-galactosidase"/>
    <property type="match status" value="1"/>
</dbReference>
<dbReference type="PANTHER" id="PTHR11452">
    <property type="entry name" value="ALPHA-GALACTOSIDASE/ALPHA-N-ACETYLGALACTOSAMINIDASE"/>
    <property type="match status" value="1"/>
</dbReference>
<name>A0A0D1YUB0_9PEZI</name>
<evidence type="ECO:0000256" key="9">
    <source>
        <dbReference type="ARBA" id="ARBA00023157"/>
    </source>
</evidence>
<dbReference type="EC" id="3.2.1.22" evidence="5 12"/>